<name>A0A392SFZ0_9FABA</name>
<dbReference type="AlphaFoldDB" id="A0A392SFZ0"/>
<feature type="compositionally biased region" description="Basic and acidic residues" evidence="1">
    <location>
        <begin position="37"/>
        <end position="49"/>
    </location>
</feature>
<feature type="non-terminal residue" evidence="2">
    <location>
        <position position="1"/>
    </location>
</feature>
<organism evidence="2 3">
    <name type="scientific">Trifolium medium</name>
    <dbReference type="NCBI Taxonomy" id="97028"/>
    <lineage>
        <taxon>Eukaryota</taxon>
        <taxon>Viridiplantae</taxon>
        <taxon>Streptophyta</taxon>
        <taxon>Embryophyta</taxon>
        <taxon>Tracheophyta</taxon>
        <taxon>Spermatophyta</taxon>
        <taxon>Magnoliopsida</taxon>
        <taxon>eudicotyledons</taxon>
        <taxon>Gunneridae</taxon>
        <taxon>Pentapetalae</taxon>
        <taxon>rosids</taxon>
        <taxon>fabids</taxon>
        <taxon>Fabales</taxon>
        <taxon>Fabaceae</taxon>
        <taxon>Papilionoideae</taxon>
        <taxon>50 kb inversion clade</taxon>
        <taxon>NPAAA clade</taxon>
        <taxon>Hologalegina</taxon>
        <taxon>IRL clade</taxon>
        <taxon>Trifolieae</taxon>
        <taxon>Trifolium</taxon>
    </lineage>
</organism>
<feature type="non-terminal residue" evidence="2">
    <location>
        <position position="87"/>
    </location>
</feature>
<feature type="region of interest" description="Disordered" evidence="1">
    <location>
        <begin position="37"/>
        <end position="87"/>
    </location>
</feature>
<protein>
    <submittedName>
        <fullName evidence="2">Uncharacterized protein</fullName>
    </submittedName>
</protein>
<proteinExistence type="predicted"/>
<comment type="caution">
    <text evidence="2">The sequence shown here is derived from an EMBL/GenBank/DDBJ whole genome shotgun (WGS) entry which is preliminary data.</text>
</comment>
<dbReference type="Proteomes" id="UP000265520">
    <property type="component" value="Unassembled WGS sequence"/>
</dbReference>
<keyword evidence="3" id="KW-1185">Reference proteome</keyword>
<dbReference type="EMBL" id="LXQA010371418">
    <property type="protein sequence ID" value="MCI47362.1"/>
    <property type="molecule type" value="Genomic_DNA"/>
</dbReference>
<sequence>NKDAKRVKIEIDPSKLVVLSSDDEDEMVRNVKRERVSAVHRESNRERGRVPAVTGERVSTVKRQRLPSVNGEHRESNRGRGRVPDVN</sequence>
<evidence type="ECO:0000256" key="1">
    <source>
        <dbReference type="SAM" id="MobiDB-lite"/>
    </source>
</evidence>
<reference evidence="2 3" key="1">
    <citation type="journal article" date="2018" name="Front. Plant Sci.">
        <title>Red Clover (Trifolium pratense) and Zigzag Clover (T. medium) - A Picture of Genomic Similarities and Differences.</title>
        <authorList>
            <person name="Dluhosova J."/>
            <person name="Istvanek J."/>
            <person name="Nedelnik J."/>
            <person name="Repkova J."/>
        </authorList>
    </citation>
    <scope>NUCLEOTIDE SEQUENCE [LARGE SCALE GENOMIC DNA]</scope>
    <source>
        <strain evidence="3">cv. 10/8</strain>
        <tissue evidence="2">Leaf</tissue>
    </source>
</reference>
<accession>A0A392SFZ0</accession>
<evidence type="ECO:0000313" key="2">
    <source>
        <dbReference type="EMBL" id="MCI47362.1"/>
    </source>
</evidence>
<evidence type="ECO:0000313" key="3">
    <source>
        <dbReference type="Proteomes" id="UP000265520"/>
    </source>
</evidence>